<dbReference type="InterPro" id="IPR048954">
    <property type="entry name" value="PorZ_N"/>
</dbReference>
<dbReference type="Proteomes" id="UP000441336">
    <property type="component" value="Unassembled WGS sequence"/>
</dbReference>
<dbReference type="SUPFAM" id="SSF50998">
    <property type="entry name" value="Quinoprotein alcohol dehydrogenase-like"/>
    <property type="match status" value="1"/>
</dbReference>
<protein>
    <submittedName>
        <fullName evidence="2">T9SS type A sorting domain-containing protein</fullName>
    </submittedName>
</protein>
<accession>A0A7K1TJ18</accession>
<evidence type="ECO:0000313" key="3">
    <source>
        <dbReference type="Proteomes" id="UP000441336"/>
    </source>
</evidence>
<proteinExistence type="predicted"/>
<sequence length="795" mass="84213">MRHFSTWVLTIVLLVGVGAGARAQGVAYGDWQLHLPAQHPLVLADAGSRLYVADEASFYFYDKTTNSTQQLSRRDGLSDVGVAALAYDSASAQLVVVYRNGNIDVVGSTGTVRNVTALLRKDSQTAKVINQVQIYNGLAYIGTTLGVVVLDLARLEVRDTYAAIGAGGATVNAYATVVLHDTIFAATSRGVLRGRLSSAVNLLDYRSWTQEFPIGNVPTQVFLQAAAYRGHLYVASSFRGIEYLAGVGAARSWRNLANSYGNDARRLRPSAVGLLLSFAGADLRRYDATTRLVSTVLPAAAVGDVYDVARQADGTYFVASYTNGLLRFGPGITSNPEVIRPNAPATTAAFGLLADAKTSTVDVFTGGYSSDSGLQLGRRLGFYEYQNGQWTNYNPTNYPNPTDFPNLLDLSHGTRTPDGTLYLASYGNGLLEWKGVGQYRQFTAGTPGSLLRSSSEPADPFYPNAVRVTDVAADPTNGRVWVVNRHQRVGAPGLLRFRPSNATWDAAPAFSGFENLDRVVIDNFGNPWATESRKGGVGLVAYDTTSRTPFYFTVGNGLPTRSSNALYSIARDRTGAIWIGTGAGVAVFNDPSQLVSAAATGTAPSGFTQPLVTRGAGTGFEALYNEAVTCIAIDGANRKWFGTANGLWLFSADASEALLNFTTANSPLPSNGIVDVAVNDKTGEVFVATNGGVVSYRGSATVTEAAPSCAQVFPNPVRPDFAGTVGISGVVNNGLVKITDVAGHLVYSTQAAGGTVTWNLNDADGRRVRSGVYLVLTSDANGKNTCVSKVAVLSK</sequence>
<dbReference type="InterPro" id="IPR011047">
    <property type="entry name" value="Quinoprotein_ADH-like_sf"/>
</dbReference>
<organism evidence="2 3">
    <name type="scientific">Hymenobacter ginkgonis</name>
    <dbReference type="NCBI Taxonomy" id="2682976"/>
    <lineage>
        <taxon>Bacteria</taxon>
        <taxon>Pseudomonadati</taxon>
        <taxon>Bacteroidota</taxon>
        <taxon>Cytophagia</taxon>
        <taxon>Cytophagales</taxon>
        <taxon>Hymenobacteraceae</taxon>
        <taxon>Hymenobacter</taxon>
    </lineage>
</organism>
<dbReference type="AlphaFoldDB" id="A0A7K1TJ18"/>
<evidence type="ECO:0000259" key="1">
    <source>
        <dbReference type="Pfam" id="PF21544"/>
    </source>
</evidence>
<dbReference type="NCBIfam" id="TIGR04183">
    <property type="entry name" value="Por_Secre_tail"/>
    <property type="match status" value="1"/>
</dbReference>
<keyword evidence="3" id="KW-1185">Reference proteome</keyword>
<dbReference type="Pfam" id="PF21544">
    <property type="entry name" value="PorZ_N_b_propeller"/>
    <property type="match status" value="1"/>
</dbReference>
<dbReference type="EMBL" id="WQKZ01000005">
    <property type="protein sequence ID" value="MVN78410.1"/>
    <property type="molecule type" value="Genomic_DNA"/>
</dbReference>
<comment type="caution">
    <text evidence="2">The sequence shown here is derived from an EMBL/GenBank/DDBJ whole genome shotgun (WGS) entry which is preliminary data.</text>
</comment>
<gene>
    <name evidence="2" type="ORF">GO988_18930</name>
</gene>
<dbReference type="SUPFAM" id="SSF63829">
    <property type="entry name" value="Calcium-dependent phosphotriesterase"/>
    <property type="match status" value="2"/>
</dbReference>
<reference evidence="2 3" key="1">
    <citation type="submission" date="2019-12" db="EMBL/GenBank/DDBJ databases">
        <title>Hymenobacter sp. HMF4947 Genome sequencing and assembly.</title>
        <authorList>
            <person name="Kang H."/>
            <person name="Cha I."/>
            <person name="Kim H."/>
            <person name="Joh K."/>
        </authorList>
    </citation>
    <scope>NUCLEOTIDE SEQUENCE [LARGE SCALE GENOMIC DNA]</scope>
    <source>
        <strain evidence="2 3">HMF4947</strain>
    </source>
</reference>
<name>A0A7K1TJ18_9BACT</name>
<evidence type="ECO:0000313" key="2">
    <source>
        <dbReference type="EMBL" id="MVN78410.1"/>
    </source>
</evidence>
<dbReference type="InterPro" id="IPR026444">
    <property type="entry name" value="Secre_tail"/>
</dbReference>
<feature type="domain" description="PorZ N-terminal beta-propeller" evidence="1">
    <location>
        <begin position="50"/>
        <end position="209"/>
    </location>
</feature>
<dbReference type="InterPro" id="IPR015943">
    <property type="entry name" value="WD40/YVTN_repeat-like_dom_sf"/>
</dbReference>
<dbReference type="Gene3D" id="2.130.10.10">
    <property type="entry name" value="YVTN repeat-like/Quinoprotein amine dehydrogenase"/>
    <property type="match status" value="2"/>
</dbReference>